<keyword evidence="2" id="KW-1185">Reference proteome</keyword>
<proteinExistence type="predicted"/>
<accession>A0A017SYH5</accession>
<sequence>MMNDCDGTVRSNLDRYLQEPGVSEGQRSRLRLFQSMETNVCTKVERFCTDNGVEVTDLAVLIVAPEAHVLFQDALKTNPGRVAGRGGEGSVHLSALPSASVILGHRTRLHAFLRAALPTDDAEVQDPYRDLLVPSPMRCVRILIIDSDSITIMSYGTFVTVQMDLASMPDA</sequence>
<evidence type="ECO:0000313" key="2">
    <source>
        <dbReference type="Proteomes" id="UP000019678"/>
    </source>
</evidence>
<dbReference type="AlphaFoldDB" id="A0A017SYH5"/>
<dbReference type="OrthoDB" id="5516254at2"/>
<evidence type="ECO:0000313" key="1">
    <source>
        <dbReference type="EMBL" id="EYF01660.1"/>
    </source>
</evidence>
<gene>
    <name evidence="1" type="ORF">CAP_7865</name>
</gene>
<protein>
    <submittedName>
        <fullName evidence="1">Uncharacterized protein</fullName>
    </submittedName>
</protein>
<dbReference type="Proteomes" id="UP000019678">
    <property type="component" value="Unassembled WGS sequence"/>
</dbReference>
<organism evidence="1 2">
    <name type="scientific">Chondromyces apiculatus DSM 436</name>
    <dbReference type="NCBI Taxonomy" id="1192034"/>
    <lineage>
        <taxon>Bacteria</taxon>
        <taxon>Pseudomonadati</taxon>
        <taxon>Myxococcota</taxon>
        <taxon>Polyangia</taxon>
        <taxon>Polyangiales</taxon>
        <taxon>Polyangiaceae</taxon>
        <taxon>Chondromyces</taxon>
    </lineage>
</organism>
<reference evidence="1 2" key="1">
    <citation type="submission" date="2013-05" db="EMBL/GenBank/DDBJ databases">
        <title>Genome assembly of Chondromyces apiculatus DSM 436.</title>
        <authorList>
            <person name="Sharma G."/>
            <person name="Khatri I."/>
            <person name="Kaur C."/>
            <person name="Mayilraj S."/>
            <person name="Subramanian S."/>
        </authorList>
    </citation>
    <scope>NUCLEOTIDE SEQUENCE [LARGE SCALE GENOMIC DNA]</scope>
    <source>
        <strain evidence="1 2">DSM 436</strain>
    </source>
</reference>
<comment type="caution">
    <text evidence="1">The sequence shown here is derived from an EMBL/GenBank/DDBJ whole genome shotgun (WGS) entry which is preliminary data.</text>
</comment>
<name>A0A017SYH5_9BACT</name>
<dbReference type="EMBL" id="ASRX01000074">
    <property type="protein sequence ID" value="EYF01660.1"/>
    <property type="molecule type" value="Genomic_DNA"/>
</dbReference>